<dbReference type="AlphaFoldDB" id="A0A146K0G0"/>
<feature type="non-terminal residue" evidence="2">
    <location>
        <position position="1"/>
    </location>
</feature>
<accession>A0A146K0G0</accession>
<keyword evidence="1" id="KW-0175">Coiled coil</keyword>
<dbReference type="EMBL" id="GDID01006166">
    <property type="protein sequence ID" value="JAP90440.1"/>
    <property type="molecule type" value="Transcribed_RNA"/>
</dbReference>
<sequence length="1118" mass="132981">KRYISFESNLLSSRYIYSKIINFLGFEKCNYQQLISEDYMIKKLEDKVFQFKIKEEQPFKVLMIPSFYKKCEIVFKDVCQQSYLFHIMTIIKMTKCKTLAEFKNKLDKQKQSSQDYFDPPPMIDFNHVQQVKQVDQTSVEVETKPQNLAALDNPHGLDEAAKKFLKFVGISIDIFNRMCEYWNQMKNTRQYQELIETQINTQSLPKDFPKEYKKLAKEQPKFYQTVQNYFSYSLDSLFKDNFSLLFLIPHTQNLRKDIMKQIDVENNVFQEQIRYQLGSDDIQQQIQLLNKCFKSIESKYQQIQLNQVINLGKLQRTTILEQLQQIRKENFIFQNSTLAENFILTWLHQKLNLCYRGHLDFLFESKEQMVSPIANQPSDLSALEQKIMKASEDMDNSETLFYGQKLRQMDKYVGDAPFDLEMPARIKYVFQDLECFSNPLWQIQQVLNKAGAENYNQFVQKLEQQPQLFYLSLETFGMNSDYFEYVTQFMNLQNQQFQKSSQKFTDAEFICNITHIEEEEIFSFMKQMQQFIKQNRQQLEQKLGHGVSDVIKQHKTEILYFSYKQPNIEIEFNQNYFQHAQPLQQKFLPTFLPIEFFDSKEEQFEYEMPTFDQFIDGFKKFKEESEQLNKMAQSRDDKQKKQIQQLKDLVADKYNHKNAQTIPFMIHLLKKDLQPTQQKQKKPTDFEKYLNSLNLQPNLWKSIEQLLPATFPDLLSEFKNLNDVDEIKELFFDDRVRSLLKKFRLYLQEFAKLQKNGAHLVECLLKSSKYDKFQTTFNNTVKSIIEQYIMDDYYFDDLVMLVIINVCQDVKIKQTNEKDQFDEINKIIIERIKQFIPPYDELKTILMKTFDKQNYDDIRVWGKLLIELSQDSNQEQRSENPETLVNNRNVIAIQFLPDAFRQARYLLQLDSPLNELLATFYCKNIQFCGQNLAYYIQFYQKSFVHTIPMQTPNFLTKLLMHSEYPDPNFDTILQSCLVHLEKTNKVKFALLKELQSLITQKDLTKICQLFVQLTDQNSLIQFLYEAQTQKITAIQEKHEDFNQIQKELVKLNDDLSELKEFLTKNNEKLILHGENAFELGKLTFKAEKAENAAKEAQFFCGVSGVAFDVCTFDKIEEM</sequence>
<evidence type="ECO:0000313" key="2">
    <source>
        <dbReference type="EMBL" id="JAP90440.1"/>
    </source>
</evidence>
<evidence type="ECO:0000256" key="1">
    <source>
        <dbReference type="SAM" id="Coils"/>
    </source>
</evidence>
<reference evidence="2" key="1">
    <citation type="submission" date="2015-07" db="EMBL/GenBank/DDBJ databases">
        <title>Adaptation to a free-living lifestyle via gene acquisitions in the diplomonad Trepomonas sp. PC1.</title>
        <authorList>
            <person name="Xu F."/>
            <person name="Jerlstrom-Hultqvist J."/>
            <person name="Kolisko M."/>
            <person name="Simpson A.G.B."/>
            <person name="Roger A.J."/>
            <person name="Svard S.G."/>
            <person name="Andersson J.O."/>
        </authorList>
    </citation>
    <scope>NUCLEOTIDE SEQUENCE</scope>
    <source>
        <strain evidence="2">PC1</strain>
    </source>
</reference>
<gene>
    <name evidence="2" type="ORF">TPC1_30065</name>
</gene>
<name>A0A146K0G0_9EUKA</name>
<organism evidence="2">
    <name type="scientific">Trepomonas sp. PC1</name>
    <dbReference type="NCBI Taxonomy" id="1076344"/>
    <lineage>
        <taxon>Eukaryota</taxon>
        <taxon>Metamonada</taxon>
        <taxon>Diplomonadida</taxon>
        <taxon>Hexamitidae</taxon>
        <taxon>Hexamitinae</taxon>
        <taxon>Trepomonas</taxon>
    </lineage>
</organism>
<protein>
    <submittedName>
        <fullName evidence="2">Uncharacterized protein</fullName>
    </submittedName>
</protein>
<proteinExistence type="predicted"/>
<feature type="coiled-coil region" evidence="1">
    <location>
        <begin position="1034"/>
        <end position="1061"/>
    </location>
</feature>